<evidence type="ECO:0000256" key="1">
    <source>
        <dbReference type="ARBA" id="ARBA00004651"/>
    </source>
</evidence>
<keyword evidence="5 7" id="KW-1133">Transmembrane helix</keyword>
<evidence type="ECO:0000313" key="9">
    <source>
        <dbReference type="Proteomes" id="UP001595886"/>
    </source>
</evidence>
<keyword evidence="2" id="KW-0813">Transport</keyword>
<dbReference type="EMBL" id="JBHSHD010000007">
    <property type="protein sequence ID" value="MFC4820240.1"/>
    <property type="molecule type" value="Genomic_DNA"/>
</dbReference>
<evidence type="ECO:0000256" key="7">
    <source>
        <dbReference type="SAM" id="Phobius"/>
    </source>
</evidence>
<evidence type="ECO:0000256" key="4">
    <source>
        <dbReference type="ARBA" id="ARBA00022692"/>
    </source>
</evidence>
<gene>
    <name evidence="8" type="ORF">ACFO6Q_07885</name>
</gene>
<evidence type="ECO:0000256" key="5">
    <source>
        <dbReference type="ARBA" id="ARBA00022989"/>
    </source>
</evidence>
<dbReference type="RefSeq" id="WP_380020077.1">
    <property type="nucleotide sequence ID" value="NZ_JBHSHD010000007.1"/>
</dbReference>
<feature type="transmembrane region" description="Helical" evidence="7">
    <location>
        <begin position="76"/>
        <end position="97"/>
    </location>
</feature>
<evidence type="ECO:0000256" key="3">
    <source>
        <dbReference type="ARBA" id="ARBA00022475"/>
    </source>
</evidence>
<feature type="transmembrane region" description="Helical" evidence="7">
    <location>
        <begin position="440"/>
        <end position="462"/>
    </location>
</feature>
<dbReference type="PANTHER" id="PTHR30509">
    <property type="entry name" value="P-HYDROXYBENZOIC ACID EFFLUX PUMP SUBUNIT-RELATED"/>
    <property type="match status" value="1"/>
</dbReference>
<accession>A0ABV9QSA9</accession>
<evidence type="ECO:0000256" key="6">
    <source>
        <dbReference type="ARBA" id="ARBA00023136"/>
    </source>
</evidence>
<feature type="transmembrane region" description="Helical" evidence="7">
    <location>
        <begin position="103"/>
        <end position="120"/>
    </location>
</feature>
<reference evidence="9" key="1">
    <citation type="journal article" date="2019" name="Int. J. Syst. Evol. Microbiol.">
        <title>The Global Catalogue of Microorganisms (GCM) 10K type strain sequencing project: providing services to taxonomists for standard genome sequencing and annotation.</title>
        <authorList>
            <consortium name="The Broad Institute Genomics Platform"/>
            <consortium name="The Broad Institute Genome Sequencing Center for Infectious Disease"/>
            <person name="Wu L."/>
            <person name="Ma J."/>
        </authorList>
    </citation>
    <scope>NUCLEOTIDE SEQUENCE [LARGE SCALE GENOMIC DNA]</scope>
    <source>
        <strain evidence="9">CCUG 30340</strain>
    </source>
</reference>
<evidence type="ECO:0000313" key="8">
    <source>
        <dbReference type="EMBL" id="MFC4820240.1"/>
    </source>
</evidence>
<feature type="transmembrane region" description="Helical" evidence="7">
    <location>
        <begin position="527"/>
        <end position="549"/>
    </location>
</feature>
<name>A0ABV9QSA9_9GAMM</name>
<proteinExistence type="predicted"/>
<protein>
    <submittedName>
        <fullName evidence="8">FUSC family protein</fullName>
    </submittedName>
</protein>
<evidence type="ECO:0000256" key="2">
    <source>
        <dbReference type="ARBA" id="ARBA00022448"/>
    </source>
</evidence>
<comment type="subcellular location">
    <subcellularLocation>
        <location evidence="1">Cell membrane</location>
        <topology evidence="1">Multi-pass membrane protein</topology>
    </subcellularLocation>
</comment>
<keyword evidence="3" id="KW-1003">Cell membrane</keyword>
<keyword evidence="4 7" id="KW-0812">Transmembrane</keyword>
<dbReference type="Pfam" id="PF04632">
    <property type="entry name" value="FUSC"/>
    <property type="match status" value="1"/>
</dbReference>
<keyword evidence="9" id="KW-1185">Reference proteome</keyword>
<dbReference type="Proteomes" id="UP001595886">
    <property type="component" value="Unassembled WGS sequence"/>
</dbReference>
<feature type="transmembrane region" description="Helical" evidence="7">
    <location>
        <begin position="28"/>
        <end position="48"/>
    </location>
</feature>
<feature type="transmembrane region" description="Helical" evidence="7">
    <location>
        <begin position="156"/>
        <end position="176"/>
    </location>
</feature>
<dbReference type="PANTHER" id="PTHR30509:SF9">
    <property type="entry name" value="MULTIDRUG RESISTANCE PROTEIN MDTO"/>
    <property type="match status" value="1"/>
</dbReference>
<feature type="transmembrane region" description="Helical" evidence="7">
    <location>
        <begin position="127"/>
        <end position="144"/>
    </location>
</feature>
<sequence length="708" mass="75469">MSARVLDTLFPAASGEITAWLRGAALDWLFVAKAAFAVLLTGWLAMRFSLEQPGTAMMTVAIVIHPQSGMVVAKSFYRTLGTLVGCAAAFAIVGAFAQQRVPFLLATALWIGLCAGGASLHRNFKSYGFVLAGYTAAIVALPVVNHPQNVFDSAVMRVGEVMLGILVAGVVSDAVFPQRLGDVLRESVRAQFAGFVVFVRDSLRGALPRGDLEKAHLRFVREVVQIENQRSSVVFEDAGVRLRSPRLRLLNHTFMAASTSYHSLHHLLNRLQDAAHEPVRSRLMALAGDLAAELAAVESAPRMGAQAEALARRLAALGECLPARIAASREGLHARADRLDFDTGAELLARIAAELRDYANAYAVLASPQAVRSPAEPPAPFSHSNDWAGAAVACVRTTLTMLAMGAFWFASAWPEGAGAMLIATIFSGLMATVPDPLRAIRYMLAGYALGTLAALFCVYGVLVRMDGFALFAAALVPFLLPGFYLSTRPAWPGVGTGYLLALLYTIAAKNPMQYDALHAINDSLAQLIGVGCAGVSFMLFAAASDSPWLQRRLLRKLRLQLVRACELPLRGLLPRFESASRDAAAQIVAHTRSGSAQSRELLAWSLAVQETGRAVIELRRALAASEVPAALRGEVASALAALAALYAEPGPERYRVARDRLSAAIDEAAGRAALMAPLHLIRLALLDAGSALAGYVQAPPQKENAHAA</sequence>
<comment type="caution">
    <text evidence="8">The sequence shown here is derived from an EMBL/GenBank/DDBJ whole genome shotgun (WGS) entry which is preliminary data.</text>
</comment>
<feature type="transmembrane region" description="Helical" evidence="7">
    <location>
        <begin position="490"/>
        <end position="507"/>
    </location>
</feature>
<keyword evidence="6 7" id="KW-0472">Membrane</keyword>
<feature type="transmembrane region" description="Helical" evidence="7">
    <location>
        <begin position="468"/>
        <end position="485"/>
    </location>
</feature>
<organism evidence="8 9">
    <name type="scientific">Dokdonella ginsengisoli</name>
    <dbReference type="NCBI Taxonomy" id="363846"/>
    <lineage>
        <taxon>Bacteria</taxon>
        <taxon>Pseudomonadati</taxon>
        <taxon>Pseudomonadota</taxon>
        <taxon>Gammaproteobacteria</taxon>
        <taxon>Lysobacterales</taxon>
        <taxon>Rhodanobacteraceae</taxon>
        <taxon>Dokdonella</taxon>
    </lineage>
</organism>
<dbReference type="InterPro" id="IPR006726">
    <property type="entry name" value="PHBA_efflux_AaeB/fusaric-R"/>
</dbReference>